<feature type="compositionally biased region" description="Basic residues" evidence="1">
    <location>
        <begin position="29"/>
        <end position="57"/>
    </location>
</feature>
<dbReference type="EMBL" id="KC977570">
    <property type="protein sequence ID" value="AGO83136.2"/>
    <property type="molecule type" value="Genomic_DNA"/>
</dbReference>
<protein>
    <submittedName>
        <fullName evidence="2">Uncharacterized protein</fullName>
    </submittedName>
</protein>
<dbReference type="RefSeq" id="YP_008319805.2">
    <property type="nucleotide sequence ID" value="NC_021858.1"/>
</dbReference>
<sequence length="351" mass="38655">MIRARKWPVTNGRPRGRSNKEPPLCRPQQHPRCHRHKPPSSKRTKRTRHSLPRKKEKKRLCDMFKRHLDDCQRRTAHSDDAIRTPTAKRVRHNVDPTKAGLWDLSEDVDPDTLVGLLAAAAAAGLGCTLALMIADASERHVKRALYRVIHNAAAVQRICDAAGRIGRPDKVLQRAASQCAHKTVDVLVGSACTEFEVACVLARLIKRGDREGVLAIVDACESSPRVSPVVYKRLVEAALCKAAKRGALDTIRDLAPTCDNRALRRVLVHYASHGYDIKAFEAVWEHADLCARDLVDDIGPGVARDFLHNLIHKEDGYGGTCAPARPSDGTRLTEASPPGRAHTDGRSALSV</sequence>
<dbReference type="KEGG" id="vg:16512560"/>
<evidence type="ECO:0000313" key="2">
    <source>
        <dbReference type="EMBL" id="AGO83136.2"/>
    </source>
</evidence>
<name>S4VYJ0_9VIRU</name>
<dbReference type="GeneID" id="16512560"/>
<evidence type="ECO:0000313" key="3">
    <source>
        <dbReference type="Proteomes" id="UP000201566"/>
    </source>
</evidence>
<feature type="region of interest" description="Disordered" evidence="1">
    <location>
        <begin position="1"/>
        <end position="57"/>
    </location>
</feature>
<gene>
    <name evidence="2" type="ORF">pdul_cds_905</name>
</gene>
<dbReference type="Proteomes" id="UP000201566">
    <property type="component" value="Segment"/>
</dbReference>
<reference evidence="2 3" key="1">
    <citation type="journal article" date="2013" name="Science">
        <title>Pandoraviruses: amoeba viruses with genomes up to 2.5 Mb reaching that of parasitic eukaryotes.</title>
        <authorList>
            <person name="Philippe N."/>
            <person name="Legendre M."/>
            <person name="Doutre G."/>
            <person name="Coute Y."/>
            <person name="Poirot O."/>
            <person name="Lescot M."/>
            <person name="Arslan D."/>
            <person name="Seltzer V."/>
            <person name="Bertaux L."/>
            <person name="Bruley C."/>
            <person name="Garin J."/>
            <person name="Claverie J.M."/>
            <person name="Abergel C."/>
        </authorList>
    </citation>
    <scope>NUCLEOTIDE SEQUENCE [LARGE SCALE GENOMIC DNA]</scope>
    <source>
        <strain evidence="2">Melbourne</strain>
    </source>
</reference>
<proteinExistence type="predicted"/>
<evidence type="ECO:0000256" key="1">
    <source>
        <dbReference type="SAM" id="MobiDB-lite"/>
    </source>
</evidence>
<accession>S4VYJ0</accession>
<feature type="region of interest" description="Disordered" evidence="1">
    <location>
        <begin position="324"/>
        <end position="351"/>
    </location>
</feature>
<organism evidence="2 3">
    <name type="scientific">Pandoravirus dulcis</name>
    <dbReference type="NCBI Taxonomy" id="1349409"/>
    <lineage>
        <taxon>Viruses</taxon>
        <taxon>Pandoravirus</taxon>
    </lineage>
</organism>